<evidence type="ECO:0000313" key="2">
    <source>
        <dbReference type="EMBL" id="HIS65758.1"/>
    </source>
</evidence>
<proteinExistence type="predicted"/>
<dbReference type="AlphaFoldDB" id="A0A9D1FBE3"/>
<gene>
    <name evidence="2" type="ORF">IAA83_10405</name>
</gene>
<dbReference type="Pfam" id="PF06541">
    <property type="entry name" value="ABC_trans_CmpB"/>
    <property type="match status" value="1"/>
</dbReference>
<dbReference type="Proteomes" id="UP000886741">
    <property type="component" value="Unassembled WGS sequence"/>
</dbReference>
<comment type="caution">
    <text evidence="2">The sequence shown here is derived from an EMBL/GenBank/DDBJ whole genome shotgun (WGS) entry which is preliminary data.</text>
</comment>
<evidence type="ECO:0000313" key="3">
    <source>
        <dbReference type="Proteomes" id="UP000886741"/>
    </source>
</evidence>
<keyword evidence="1" id="KW-0472">Membrane</keyword>
<name>A0A9D1FBE3_9FIRM</name>
<organism evidence="2 3">
    <name type="scientific">Candidatus Avoscillospira avistercoris</name>
    <dbReference type="NCBI Taxonomy" id="2840707"/>
    <lineage>
        <taxon>Bacteria</taxon>
        <taxon>Bacillati</taxon>
        <taxon>Bacillota</taxon>
        <taxon>Clostridia</taxon>
        <taxon>Eubacteriales</taxon>
        <taxon>Oscillospiraceae</taxon>
        <taxon>Oscillospiraceae incertae sedis</taxon>
        <taxon>Candidatus Avoscillospira</taxon>
    </lineage>
</organism>
<dbReference type="InterPro" id="IPR010540">
    <property type="entry name" value="CmpB_TMEM229"/>
</dbReference>
<keyword evidence="1" id="KW-1133">Transmembrane helix</keyword>
<keyword evidence="1" id="KW-0812">Transmembrane</keyword>
<protein>
    <recommendedName>
        <fullName evidence="4">ABC-transporter type IV</fullName>
    </recommendedName>
</protein>
<evidence type="ECO:0008006" key="4">
    <source>
        <dbReference type="Google" id="ProtNLM"/>
    </source>
</evidence>
<reference evidence="2" key="1">
    <citation type="submission" date="2020-10" db="EMBL/GenBank/DDBJ databases">
        <authorList>
            <person name="Gilroy R."/>
        </authorList>
    </citation>
    <scope>NUCLEOTIDE SEQUENCE</scope>
    <source>
        <strain evidence="2">ChiBcec16-1751</strain>
    </source>
</reference>
<evidence type="ECO:0000256" key="1">
    <source>
        <dbReference type="SAM" id="Phobius"/>
    </source>
</evidence>
<reference evidence="2" key="2">
    <citation type="journal article" date="2021" name="PeerJ">
        <title>Extensive microbial diversity within the chicken gut microbiome revealed by metagenomics and culture.</title>
        <authorList>
            <person name="Gilroy R."/>
            <person name="Ravi A."/>
            <person name="Getino M."/>
            <person name="Pursley I."/>
            <person name="Horton D.L."/>
            <person name="Alikhan N.F."/>
            <person name="Baker D."/>
            <person name="Gharbi K."/>
            <person name="Hall N."/>
            <person name="Watson M."/>
            <person name="Adriaenssens E.M."/>
            <person name="Foster-Nyarko E."/>
            <person name="Jarju S."/>
            <person name="Secka A."/>
            <person name="Antonio M."/>
            <person name="Oren A."/>
            <person name="Chaudhuri R.R."/>
            <person name="La Ragione R."/>
            <person name="Hildebrand F."/>
            <person name="Pallen M.J."/>
        </authorList>
    </citation>
    <scope>NUCLEOTIDE SEQUENCE</scope>
    <source>
        <strain evidence="2">ChiBcec16-1751</strain>
    </source>
</reference>
<accession>A0A9D1FBE3</accession>
<sequence>MTRWGNRVLSMLLWSWGGTVYFLLEVAFKTATGHPERISWTMLVLAILLSVPLERFGAELPWSMPLMLQAAICTVAITATELVAGLILNTWLGLGVWDYSHLPLNLWGQICVQYALLWYILCLIFIPVFDWLRYAVEGGEKPHYT</sequence>
<feature type="transmembrane region" description="Helical" evidence="1">
    <location>
        <begin position="37"/>
        <end position="54"/>
    </location>
</feature>
<feature type="transmembrane region" description="Helical" evidence="1">
    <location>
        <begin position="112"/>
        <end position="132"/>
    </location>
</feature>
<feature type="transmembrane region" description="Helical" evidence="1">
    <location>
        <begin position="12"/>
        <end position="31"/>
    </location>
</feature>
<feature type="transmembrane region" description="Helical" evidence="1">
    <location>
        <begin position="66"/>
        <end position="92"/>
    </location>
</feature>
<dbReference type="EMBL" id="DVJJ01000161">
    <property type="protein sequence ID" value="HIS65758.1"/>
    <property type="molecule type" value="Genomic_DNA"/>
</dbReference>